<dbReference type="Pfam" id="PF09811">
    <property type="entry name" value="Yae1_N"/>
    <property type="match status" value="1"/>
</dbReference>
<evidence type="ECO:0000256" key="3">
    <source>
        <dbReference type="ARBA" id="ARBA00007096"/>
    </source>
</evidence>
<evidence type="ECO:0000256" key="2">
    <source>
        <dbReference type="ARBA" id="ARBA00004496"/>
    </source>
</evidence>
<evidence type="ECO:0000256" key="6">
    <source>
        <dbReference type="ARBA" id="ARBA00022490"/>
    </source>
</evidence>
<evidence type="ECO:0000256" key="7">
    <source>
        <dbReference type="ARBA" id="ARBA00023242"/>
    </source>
</evidence>
<proteinExistence type="inferred from homology"/>
<dbReference type="InterPro" id="IPR019191">
    <property type="entry name" value="Essential_protein_Yae1_N"/>
</dbReference>
<dbReference type="AlphaFoldDB" id="A0A165TRQ9"/>
<protein>
    <recommendedName>
        <fullName evidence="5">Protein YAE1</fullName>
    </recommendedName>
    <alternativeName>
        <fullName evidence="4">Protein yae1</fullName>
    </alternativeName>
</protein>
<dbReference type="STRING" id="1314783.A0A165TRQ9"/>
<keyword evidence="10" id="KW-1185">Reference proteome</keyword>
<feature type="domain" description="Essential protein Yae1 N-terminal" evidence="8">
    <location>
        <begin position="30"/>
        <end position="69"/>
    </location>
</feature>
<keyword evidence="6" id="KW-0963">Cytoplasm</keyword>
<dbReference type="PANTHER" id="PTHR18829:SF0">
    <property type="entry name" value="PROTEIN YAE1 HOMOLOG"/>
    <property type="match status" value="1"/>
</dbReference>
<dbReference type="OrthoDB" id="20086at2759"/>
<dbReference type="GO" id="GO:0005634">
    <property type="term" value="C:nucleus"/>
    <property type="evidence" value="ECO:0007669"/>
    <property type="project" value="UniProtKB-SubCell"/>
</dbReference>
<gene>
    <name evidence="9" type="ORF">DAEQUDRAFT_702818</name>
</gene>
<organism evidence="9 10">
    <name type="scientific">Daedalea quercina L-15889</name>
    <dbReference type="NCBI Taxonomy" id="1314783"/>
    <lineage>
        <taxon>Eukaryota</taxon>
        <taxon>Fungi</taxon>
        <taxon>Dikarya</taxon>
        <taxon>Basidiomycota</taxon>
        <taxon>Agaricomycotina</taxon>
        <taxon>Agaricomycetes</taxon>
        <taxon>Polyporales</taxon>
        <taxon>Fomitopsis</taxon>
    </lineage>
</organism>
<evidence type="ECO:0000313" key="9">
    <source>
        <dbReference type="EMBL" id="KZT73845.1"/>
    </source>
</evidence>
<dbReference type="Proteomes" id="UP000076727">
    <property type="component" value="Unassembled WGS sequence"/>
</dbReference>
<reference evidence="9 10" key="1">
    <citation type="journal article" date="2016" name="Mol. Biol. Evol.">
        <title>Comparative Genomics of Early-Diverging Mushroom-Forming Fungi Provides Insights into the Origins of Lignocellulose Decay Capabilities.</title>
        <authorList>
            <person name="Nagy L.G."/>
            <person name="Riley R."/>
            <person name="Tritt A."/>
            <person name="Adam C."/>
            <person name="Daum C."/>
            <person name="Floudas D."/>
            <person name="Sun H."/>
            <person name="Yadav J.S."/>
            <person name="Pangilinan J."/>
            <person name="Larsson K.H."/>
            <person name="Matsuura K."/>
            <person name="Barry K."/>
            <person name="Labutti K."/>
            <person name="Kuo R."/>
            <person name="Ohm R.A."/>
            <person name="Bhattacharya S.S."/>
            <person name="Shirouzu T."/>
            <person name="Yoshinaga Y."/>
            <person name="Martin F.M."/>
            <person name="Grigoriev I.V."/>
            <person name="Hibbett D.S."/>
        </authorList>
    </citation>
    <scope>NUCLEOTIDE SEQUENCE [LARGE SCALE GENOMIC DNA]</scope>
    <source>
        <strain evidence="9 10">L-15889</strain>
    </source>
</reference>
<keyword evidence="7" id="KW-0539">Nucleus</keyword>
<dbReference type="PANTHER" id="PTHR18829">
    <property type="entry name" value="PROTEIN YAE1 HOMOLOG"/>
    <property type="match status" value="1"/>
</dbReference>
<comment type="similarity">
    <text evidence="3">Belongs to the YAE1 family.</text>
</comment>
<name>A0A165TRQ9_9APHY</name>
<sequence length="193" mass="20909">MEDEDIWQENPQSVQDAEWEKISSGFTNAGYREGITAGKESALQSGFDEGFAQVGAPIGRQLGILRGIASALLSFLQGSTSHPNQAALAEEIRTIGSQLGAIRFSDVAPPDLEAERHAREHLGDHRLEEADEAELPVPEEVQDKRAIESLEDMLAQMGGGAAAAKRPSMDDVKELQNRLLSICSQLGLSLQWS</sequence>
<dbReference type="GO" id="GO:0005737">
    <property type="term" value="C:cytoplasm"/>
    <property type="evidence" value="ECO:0007669"/>
    <property type="project" value="UniProtKB-SubCell"/>
</dbReference>
<evidence type="ECO:0000259" key="8">
    <source>
        <dbReference type="Pfam" id="PF09811"/>
    </source>
</evidence>
<evidence type="ECO:0000313" key="10">
    <source>
        <dbReference type="Proteomes" id="UP000076727"/>
    </source>
</evidence>
<dbReference type="InterPro" id="IPR038881">
    <property type="entry name" value="Yae1-like"/>
</dbReference>
<evidence type="ECO:0000256" key="4">
    <source>
        <dbReference type="ARBA" id="ARBA00017286"/>
    </source>
</evidence>
<evidence type="ECO:0000256" key="1">
    <source>
        <dbReference type="ARBA" id="ARBA00004123"/>
    </source>
</evidence>
<dbReference type="EMBL" id="KV429035">
    <property type="protein sequence ID" value="KZT73845.1"/>
    <property type="molecule type" value="Genomic_DNA"/>
</dbReference>
<comment type="subcellular location">
    <subcellularLocation>
        <location evidence="2">Cytoplasm</location>
    </subcellularLocation>
    <subcellularLocation>
        <location evidence="1">Nucleus</location>
    </subcellularLocation>
</comment>
<accession>A0A165TRQ9</accession>
<evidence type="ECO:0000256" key="5">
    <source>
        <dbReference type="ARBA" id="ARBA00018400"/>
    </source>
</evidence>